<proteinExistence type="predicted"/>
<reference evidence="1" key="1">
    <citation type="journal article" date="2017" name="Nature">
        <title>The genome of Chenopodium quinoa.</title>
        <authorList>
            <person name="Jarvis D.E."/>
            <person name="Ho Y.S."/>
            <person name="Lightfoot D.J."/>
            <person name="Schmoeckel S.M."/>
            <person name="Li B."/>
            <person name="Borm T.J.A."/>
            <person name="Ohyanagi H."/>
            <person name="Mineta K."/>
            <person name="Michell C.T."/>
            <person name="Saber N."/>
            <person name="Kharbatia N.M."/>
            <person name="Rupper R.R."/>
            <person name="Sharp A.R."/>
            <person name="Dally N."/>
            <person name="Boughton B.A."/>
            <person name="Woo Y.H."/>
            <person name="Gao G."/>
            <person name="Schijlen E.G.W.M."/>
            <person name="Guo X."/>
            <person name="Momin A.A."/>
            <person name="Negrao S."/>
            <person name="Al-Babili S."/>
            <person name="Gehring C."/>
            <person name="Roessner U."/>
            <person name="Jung C."/>
            <person name="Murphy K."/>
            <person name="Arold S.T."/>
            <person name="Gojobori T."/>
            <person name="van der Linden C.G."/>
            <person name="van Loo E.N."/>
            <person name="Jellen E.N."/>
            <person name="Maughan P.J."/>
            <person name="Tester M."/>
        </authorList>
    </citation>
    <scope>NUCLEOTIDE SEQUENCE [LARGE SCALE GENOMIC DNA]</scope>
    <source>
        <strain evidence="1">cv. PI 614886</strain>
    </source>
</reference>
<evidence type="ECO:0000313" key="2">
    <source>
        <dbReference type="Proteomes" id="UP000596660"/>
    </source>
</evidence>
<reference evidence="1" key="2">
    <citation type="submission" date="2021-03" db="UniProtKB">
        <authorList>
            <consortium name="EnsemblPlants"/>
        </authorList>
    </citation>
    <scope>IDENTIFICATION</scope>
</reference>
<dbReference type="Gramene" id="AUR62043963-RA">
    <property type="protein sequence ID" value="AUR62043963-RA:cds"/>
    <property type="gene ID" value="AUR62043963"/>
</dbReference>
<dbReference type="OMA" id="MKEEETC"/>
<sequence>MQSIVAIVFSRPWGPMPEGRKCVACIGYSTDESMRENLGKHSKILKRLLNDLEIRQILKAEKLCDVNQLPTEYNCVNGKPLCHEELLLLQIAVVTDLSVARKHQTMKFWYDKVSGLWVKEGPFRLSVHISQVTMVDTK</sequence>
<organism evidence="1 2">
    <name type="scientific">Chenopodium quinoa</name>
    <name type="common">Quinoa</name>
    <dbReference type="NCBI Taxonomy" id="63459"/>
    <lineage>
        <taxon>Eukaryota</taxon>
        <taxon>Viridiplantae</taxon>
        <taxon>Streptophyta</taxon>
        <taxon>Embryophyta</taxon>
        <taxon>Tracheophyta</taxon>
        <taxon>Spermatophyta</taxon>
        <taxon>Magnoliopsida</taxon>
        <taxon>eudicotyledons</taxon>
        <taxon>Gunneridae</taxon>
        <taxon>Pentapetalae</taxon>
        <taxon>Caryophyllales</taxon>
        <taxon>Chenopodiaceae</taxon>
        <taxon>Chenopodioideae</taxon>
        <taxon>Atripliceae</taxon>
        <taxon>Chenopodium</taxon>
    </lineage>
</organism>
<dbReference type="PANTHER" id="PTHR36486">
    <property type="entry name" value="OS01G0977800 PROTEIN"/>
    <property type="match status" value="1"/>
</dbReference>
<dbReference type="InterPro" id="IPR053057">
    <property type="entry name" value="XLG_GTP-binding"/>
</dbReference>
<evidence type="ECO:0000313" key="1">
    <source>
        <dbReference type="EnsemblPlants" id="AUR62043963-RA:cds"/>
    </source>
</evidence>
<dbReference type="AlphaFoldDB" id="A0A803NCY4"/>
<dbReference type="PANTHER" id="PTHR36486:SF4">
    <property type="entry name" value="PH DOMAIN-CONTAINING PROTEIN"/>
    <property type="match status" value="1"/>
</dbReference>
<protein>
    <submittedName>
        <fullName evidence="1">Uncharacterized protein</fullName>
    </submittedName>
</protein>
<dbReference type="Proteomes" id="UP000596660">
    <property type="component" value="Unplaced"/>
</dbReference>
<dbReference type="EnsemblPlants" id="AUR62043963-RA">
    <property type="protein sequence ID" value="AUR62043963-RA:cds"/>
    <property type="gene ID" value="AUR62043963"/>
</dbReference>
<accession>A0A803NCY4</accession>
<keyword evidence="2" id="KW-1185">Reference proteome</keyword>
<name>A0A803NCY4_CHEQI</name>